<feature type="domain" description="Beta galactosidase small chain/" evidence="1">
    <location>
        <begin position="1"/>
        <end position="37"/>
    </location>
</feature>
<gene>
    <name evidence="2" type="ORF">GH741_02750</name>
</gene>
<comment type="caution">
    <text evidence="2">The sequence shown here is derived from an EMBL/GenBank/DDBJ whole genome shotgun (WGS) entry which is preliminary data.</text>
</comment>
<organism evidence="2 3">
    <name type="scientific">Aquibacillus halophilus</name>
    <dbReference type="NCBI Taxonomy" id="930132"/>
    <lineage>
        <taxon>Bacteria</taxon>
        <taxon>Bacillati</taxon>
        <taxon>Bacillota</taxon>
        <taxon>Bacilli</taxon>
        <taxon>Bacillales</taxon>
        <taxon>Bacillaceae</taxon>
        <taxon>Aquibacillus</taxon>
    </lineage>
</organism>
<dbReference type="GO" id="GO:0004565">
    <property type="term" value="F:beta-galactosidase activity"/>
    <property type="evidence" value="ECO:0007669"/>
    <property type="project" value="InterPro"/>
</dbReference>
<proteinExistence type="predicted"/>
<dbReference type="Proteomes" id="UP000799092">
    <property type="component" value="Unassembled WGS sequence"/>
</dbReference>
<dbReference type="GO" id="GO:0009341">
    <property type="term" value="C:beta-galactosidase complex"/>
    <property type="evidence" value="ECO:0007669"/>
    <property type="project" value="InterPro"/>
</dbReference>
<sequence length="41" mass="4857">MRFGLSDSFDKMEWFGKGPHETYWDRQKSGKVTKHKVKGLI</sequence>
<dbReference type="Pfam" id="PF02929">
    <property type="entry name" value="Bgal_small_N"/>
    <property type="match status" value="1"/>
</dbReference>
<accession>A0A6A8D8K3</accession>
<keyword evidence="3" id="KW-1185">Reference proteome</keyword>
<dbReference type="Gene3D" id="2.70.98.10">
    <property type="match status" value="1"/>
</dbReference>
<dbReference type="OrthoDB" id="9762066at2"/>
<evidence type="ECO:0000259" key="1">
    <source>
        <dbReference type="Pfam" id="PF02929"/>
    </source>
</evidence>
<dbReference type="InterPro" id="IPR014718">
    <property type="entry name" value="GH-type_carb-bd"/>
</dbReference>
<dbReference type="InterPro" id="IPR011013">
    <property type="entry name" value="Gal_mutarotase_sf_dom"/>
</dbReference>
<evidence type="ECO:0000313" key="2">
    <source>
        <dbReference type="EMBL" id="MRH41590.1"/>
    </source>
</evidence>
<dbReference type="GO" id="GO:0005975">
    <property type="term" value="P:carbohydrate metabolic process"/>
    <property type="evidence" value="ECO:0007669"/>
    <property type="project" value="InterPro"/>
</dbReference>
<name>A0A6A8D8K3_9BACI</name>
<dbReference type="EMBL" id="WJNG01000002">
    <property type="protein sequence ID" value="MRH41590.1"/>
    <property type="molecule type" value="Genomic_DNA"/>
</dbReference>
<dbReference type="AlphaFoldDB" id="A0A6A8D8K3"/>
<protein>
    <recommendedName>
        <fullName evidence="1">Beta galactosidase small chain/ domain-containing protein</fullName>
    </recommendedName>
</protein>
<dbReference type="InterPro" id="IPR004199">
    <property type="entry name" value="B-gal_small/dom_5"/>
</dbReference>
<dbReference type="GO" id="GO:0030246">
    <property type="term" value="F:carbohydrate binding"/>
    <property type="evidence" value="ECO:0007669"/>
    <property type="project" value="InterPro"/>
</dbReference>
<dbReference type="SUPFAM" id="SSF74650">
    <property type="entry name" value="Galactose mutarotase-like"/>
    <property type="match status" value="1"/>
</dbReference>
<evidence type="ECO:0000313" key="3">
    <source>
        <dbReference type="Proteomes" id="UP000799092"/>
    </source>
</evidence>
<reference evidence="2" key="1">
    <citation type="submission" date="2019-11" db="EMBL/GenBank/DDBJ databases">
        <authorList>
            <person name="Li J."/>
        </authorList>
    </citation>
    <scope>NUCLEOTIDE SEQUENCE</scope>
    <source>
        <strain evidence="2">B6B</strain>
    </source>
</reference>